<comment type="caution">
    <text evidence="5">The sequence shown here is derived from an EMBL/GenBank/DDBJ whole genome shotgun (WGS) entry which is preliminary data.</text>
</comment>
<accession>A0A448WIN0</accession>
<sequence length="81" mass="9705">MYLFSLNLLKVRFLEAQNRKLANELNTLRDRWGKETERIKAMYEVEMEQLRRLLNAAEKAKAELELRINSMEDQLLDAQHL</sequence>
<dbReference type="Proteomes" id="UP000784294">
    <property type="component" value="Unassembled WGS sequence"/>
</dbReference>
<keyword evidence="1" id="KW-0403">Intermediate filament</keyword>
<dbReference type="OrthoDB" id="2441647at2759"/>
<keyword evidence="2 3" id="KW-0175">Coiled coil</keyword>
<reference evidence="5" key="1">
    <citation type="submission" date="2018-11" db="EMBL/GenBank/DDBJ databases">
        <authorList>
            <consortium name="Pathogen Informatics"/>
        </authorList>
    </citation>
    <scope>NUCLEOTIDE SEQUENCE</scope>
</reference>
<evidence type="ECO:0000256" key="2">
    <source>
        <dbReference type="ARBA" id="ARBA00023054"/>
    </source>
</evidence>
<dbReference type="Pfam" id="PF00038">
    <property type="entry name" value="Filament"/>
    <property type="match status" value="1"/>
</dbReference>
<dbReference type="InterPro" id="IPR039008">
    <property type="entry name" value="IF_rod_dom"/>
</dbReference>
<feature type="domain" description="IF rod" evidence="4">
    <location>
        <begin position="10"/>
        <end position="77"/>
    </location>
</feature>
<dbReference type="GO" id="GO:0031507">
    <property type="term" value="P:heterochromatin formation"/>
    <property type="evidence" value="ECO:0007669"/>
    <property type="project" value="TreeGrafter"/>
</dbReference>
<dbReference type="AlphaFoldDB" id="A0A448WIN0"/>
<dbReference type="GO" id="GO:0006998">
    <property type="term" value="P:nuclear envelope organization"/>
    <property type="evidence" value="ECO:0007669"/>
    <property type="project" value="TreeGrafter"/>
</dbReference>
<dbReference type="GO" id="GO:0051664">
    <property type="term" value="P:nuclear pore localization"/>
    <property type="evidence" value="ECO:0007669"/>
    <property type="project" value="TreeGrafter"/>
</dbReference>
<name>A0A448WIN0_9PLAT</name>
<keyword evidence="6" id="KW-1185">Reference proteome</keyword>
<dbReference type="GO" id="GO:0005882">
    <property type="term" value="C:intermediate filament"/>
    <property type="evidence" value="ECO:0007669"/>
    <property type="project" value="UniProtKB-KW"/>
</dbReference>
<dbReference type="EMBL" id="CAAALY010015521">
    <property type="protein sequence ID" value="VEL12688.1"/>
    <property type="molecule type" value="Genomic_DNA"/>
</dbReference>
<dbReference type="GO" id="GO:0090435">
    <property type="term" value="P:protein localization to nuclear envelope"/>
    <property type="evidence" value="ECO:0007669"/>
    <property type="project" value="TreeGrafter"/>
</dbReference>
<evidence type="ECO:0000256" key="3">
    <source>
        <dbReference type="SAM" id="Coils"/>
    </source>
</evidence>
<proteinExistence type="predicted"/>
<evidence type="ECO:0000259" key="4">
    <source>
        <dbReference type="Pfam" id="PF00038"/>
    </source>
</evidence>
<gene>
    <name evidence="5" type="ORF">PXEA_LOCUS6128</name>
</gene>
<dbReference type="PANTHER" id="PTHR45721:SF12">
    <property type="entry name" value="INTERMEDIATE FILAMENT PROTEIN IFA-1"/>
    <property type="match status" value="1"/>
</dbReference>
<organism evidence="5 6">
    <name type="scientific">Protopolystoma xenopodis</name>
    <dbReference type="NCBI Taxonomy" id="117903"/>
    <lineage>
        <taxon>Eukaryota</taxon>
        <taxon>Metazoa</taxon>
        <taxon>Spiralia</taxon>
        <taxon>Lophotrochozoa</taxon>
        <taxon>Platyhelminthes</taxon>
        <taxon>Monogenea</taxon>
        <taxon>Polyopisthocotylea</taxon>
        <taxon>Polystomatidea</taxon>
        <taxon>Polystomatidae</taxon>
        <taxon>Protopolystoma</taxon>
    </lineage>
</organism>
<evidence type="ECO:0000313" key="6">
    <source>
        <dbReference type="Proteomes" id="UP000784294"/>
    </source>
</evidence>
<dbReference type="GO" id="GO:0007097">
    <property type="term" value="P:nuclear migration"/>
    <property type="evidence" value="ECO:0007669"/>
    <property type="project" value="TreeGrafter"/>
</dbReference>
<protein>
    <recommendedName>
        <fullName evidence="4">IF rod domain-containing protein</fullName>
    </recommendedName>
</protein>
<dbReference type="GO" id="GO:0005652">
    <property type="term" value="C:nuclear lamina"/>
    <property type="evidence" value="ECO:0007669"/>
    <property type="project" value="TreeGrafter"/>
</dbReference>
<evidence type="ECO:0000313" key="5">
    <source>
        <dbReference type="EMBL" id="VEL12688.1"/>
    </source>
</evidence>
<dbReference type="PANTHER" id="PTHR45721">
    <property type="entry name" value="LAMIN DM0-RELATED"/>
    <property type="match status" value="1"/>
</dbReference>
<evidence type="ECO:0000256" key="1">
    <source>
        <dbReference type="ARBA" id="ARBA00022754"/>
    </source>
</evidence>
<dbReference type="Gene3D" id="1.20.5.1160">
    <property type="entry name" value="Vasodilator-stimulated phosphoprotein"/>
    <property type="match status" value="1"/>
</dbReference>
<dbReference type="GO" id="GO:0005200">
    <property type="term" value="F:structural constituent of cytoskeleton"/>
    <property type="evidence" value="ECO:0007669"/>
    <property type="project" value="TreeGrafter"/>
</dbReference>
<feature type="coiled-coil region" evidence="3">
    <location>
        <begin position="11"/>
        <end position="81"/>
    </location>
</feature>